<proteinExistence type="predicted"/>
<comment type="caution">
    <text evidence="1">The sequence shown here is derived from an EMBL/GenBank/DDBJ whole genome shotgun (WGS) entry which is preliminary data.</text>
</comment>
<protein>
    <submittedName>
        <fullName evidence="1">Uncharacterized protein</fullName>
    </submittedName>
</protein>
<dbReference type="Proteomes" id="UP001597525">
    <property type="component" value="Unassembled WGS sequence"/>
</dbReference>
<dbReference type="RefSeq" id="WP_380936819.1">
    <property type="nucleotide sequence ID" value="NZ_JBHUPB010000015.1"/>
</dbReference>
<keyword evidence="2" id="KW-1185">Reference proteome</keyword>
<dbReference type="EMBL" id="JBHUPB010000015">
    <property type="protein sequence ID" value="MFD2969934.1"/>
    <property type="molecule type" value="Genomic_DNA"/>
</dbReference>
<evidence type="ECO:0000313" key="2">
    <source>
        <dbReference type="Proteomes" id="UP001597525"/>
    </source>
</evidence>
<sequence>MQQKFATGFWILLPYKSIAPVPGLGTKEYVVVSTEYVDKDGGKY</sequence>
<name>A0ABW6BN83_9SPHI</name>
<organism evidence="1 2">
    <name type="scientific">Sphingobacterium bambusae</name>
    <dbReference type="NCBI Taxonomy" id="662858"/>
    <lineage>
        <taxon>Bacteria</taxon>
        <taxon>Pseudomonadati</taxon>
        <taxon>Bacteroidota</taxon>
        <taxon>Sphingobacteriia</taxon>
        <taxon>Sphingobacteriales</taxon>
        <taxon>Sphingobacteriaceae</taxon>
        <taxon>Sphingobacterium</taxon>
    </lineage>
</organism>
<reference evidence="2" key="1">
    <citation type="journal article" date="2019" name="Int. J. Syst. Evol. Microbiol.">
        <title>The Global Catalogue of Microorganisms (GCM) 10K type strain sequencing project: providing services to taxonomists for standard genome sequencing and annotation.</title>
        <authorList>
            <consortium name="The Broad Institute Genomics Platform"/>
            <consortium name="The Broad Institute Genome Sequencing Center for Infectious Disease"/>
            <person name="Wu L."/>
            <person name="Ma J."/>
        </authorList>
    </citation>
    <scope>NUCLEOTIDE SEQUENCE [LARGE SCALE GENOMIC DNA]</scope>
    <source>
        <strain evidence="2">KCTC 22814</strain>
    </source>
</reference>
<accession>A0ABW6BN83</accession>
<evidence type="ECO:0000313" key="1">
    <source>
        <dbReference type="EMBL" id="MFD2969934.1"/>
    </source>
</evidence>
<gene>
    <name evidence="1" type="ORF">ACFS7Y_21270</name>
</gene>